<dbReference type="Proteomes" id="UP001140502">
    <property type="component" value="Unassembled WGS sequence"/>
</dbReference>
<dbReference type="AlphaFoldDB" id="A0A9W8WNX3"/>
<name>A0A9W8WNX3_9HYPO</name>
<keyword evidence="2" id="KW-1185">Reference proteome</keyword>
<reference evidence="1" key="1">
    <citation type="submission" date="2022-10" db="EMBL/GenBank/DDBJ databases">
        <title>Tapping the CABI collections for fungal endophytes: first genome assemblies for Collariella, Neodidymelliopsis, Ascochyta clinopodiicola, Didymella pomorum, Didymosphaeria variabile, Neocosmospora piperis and Neocucurbitaria cava.</title>
        <authorList>
            <person name="Hill R."/>
        </authorList>
    </citation>
    <scope>NUCLEOTIDE SEQUENCE</scope>
    <source>
        <strain evidence="1">IMI 366586</strain>
    </source>
</reference>
<evidence type="ECO:0000313" key="1">
    <source>
        <dbReference type="EMBL" id="KAJ4329487.1"/>
    </source>
</evidence>
<protein>
    <submittedName>
        <fullName evidence="1">Uncharacterized protein</fullName>
    </submittedName>
</protein>
<dbReference type="EMBL" id="JAPEUR010000001">
    <property type="protein sequence ID" value="KAJ4329487.1"/>
    <property type="molecule type" value="Genomic_DNA"/>
</dbReference>
<comment type="caution">
    <text evidence="1">The sequence shown here is derived from an EMBL/GenBank/DDBJ whole genome shotgun (WGS) entry which is preliminary data.</text>
</comment>
<gene>
    <name evidence="1" type="ORF">N0V84_000122</name>
</gene>
<sequence>MRSKHLTKEDQKLVEFFKECLIYEESVRSIVTSYKEDISTLMEWTPATYPPYDFVLHPWTGVPPKIIALFGKTMSLCRRSRDMWRGSIAPTYEVMWQAMLDINEAQALEETLLSLEVPALIGDASEGRSEDGAGMDLHRAAEAVWSWYDSEAVPGSVHWLDVMADLKYETVFG</sequence>
<organism evidence="1 2">
    <name type="scientific">Fusarium piperis</name>
    <dbReference type="NCBI Taxonomy" id="1435070"/>
    <lineage>
        <taxon>Eukaryota</taxon>
        <taxon>Fungi</taxon>
        <taxon>Dikarya</taxon>
        <taxon>Ascomycota</taxon>
        <taxon>Pezizomycotina</taxon>
        <taxon>Sordariomycetes</taxon>
        <taxon>Hypocreomycetidae</taxon>
        <taxon>Hypocreales</taxon>
        <taxon>Nectriaceae</taxon>
        <taxon>Fusarium</taxon>
        <taxon>Fusarium solani species complex</taxon>
    </lineage>
</organism>
<proteinExistence type="predicted"/>
<evidence type="ECO:0000313" key="2">
    <source>
        <dbReference type="Proteomes" id="UP001140502"/>
    </source>
</evidence>
<accession>A0A9W8WNX3</accession>
<dbReference type="OrthoDB" id="406634at2759"/>